<dbReference type="InterPro" id="IPR013762">
    <property type="entry name" value="Integrase-like_cat_sf"/>
</dbReference>
<dbReference type="Pfam" id="PF02899">
    <property type="entry name" value="Phage_int_SAM_1"/>
    <property type="match status" value="1"/>
</dbReference>
<dbReference type="InterPro" id="IPR004107">
    <property type="entry name" value="Integrase_SAM-like_N"/>
</dbReference>
<dbReference type="Pfam" id="PF00589">
    <property type="entry name" value="Phage_integrase"/>
    <property type="match status" value="1"/>
</dbReference>
<dbReference type="PROSITE" id="PS51898">
    <property type="entry name" value="TYR_RECOMBINASE"/>
    <property type="match status" value="1"/>
</dbReference>
<dbReference type="GO" id="GO:0006310">
    <property type="term" value="P:DNA recombination"/>
    <property type="evidence" value="ECO:0007669"/>
    <property type="project" value="UniProtKB-KW"/>
</dbReference>
<gene>
    <name evidence="9" type="ORF">GMD30_16990</name>
</gene>
<dbReference type="InterPro" id="IPR050090">
    <property type="entry name" value="Tyrosine_recombinase_XerCD"/>
</dbReference>
<dbReference type="AlphaFoldDB" id="A0A844KU37"/>
<comment type="function">
    <text evidence="1">Site-specific tyrosine recombinase, which acts by catalyzing the cutting and rejoining of the recombining DNA molecules.</text>
</comment>
<dbReference type="PANTHER" id="PTHR30349:SF81">
    <property type="entry name" value="TYROSINE RECOMBINASE XERC"/>
    <property type="match status" value="1"/>
</dbReference>
<dbReference type="Proteomes" id="UP000446657">
    <property type="component" value="Unassembled WGS sequence"/>
</dbReference>
<dbReference type="GO" id="GO:0015074">
    <property type="term" value="P:DNA integration"/>
    <property type="evidence" value="ECO:0007669"/>
    <property type="project" value="UniProtKB-KW"/>
</dbReference>
<dbReference type="PANTHER" id="PTHR30349">
    <property type="entry name" value="PHAGE INTEGRASE-RELATED"/>
    <property type="match status" value="1"/>
</dbReference>
<evidence type="ECO:0000256" key="1">
    <source>
        <dbReference type="ARBA" id="ARBA00003283"/>
    </source>
</evidence>
<evidence type="ECO:0000313" key="10">
    <source>
        <dbReference type="Proteomes" id="UP000446657"/>
    </source>
</evidence>
<dbReference type="PROSITE" id="PS51900">
    <property type="entry name" value="CB"/>
    <property type="match status" value="1"/>
</dbReference>
<dbReference type="Gene3D" id="1.10.150.130">
    <property type="match status" value="1"/>
</dbReference>
<proteinExistence type="inferred from homology"/>
<protein>
    <submittedName>
        <fullName evidence="9">Tyrosine-type recombinase/integrase</fullName>
    </submittedName>
</protein>
<dbReference type="EMBL" id="WNAL01000076">
    <property type="protein sequence ID" value="MTR83313.1"/>
    <property type="molecule type" value="Genomic_DNA"/>
</dbReference>
<evidence type="ECO:0000256" key="2">
    <source>
        <dbReference type="ARBA" id="ARBA00008857"/>
    </source>
</evidence>
<evidence type="ECO:0000259" key="7">
    <source>
        <dbReference type="PROSITE" id="PS51898"/>
    </source>
</evidence>
<organism evidence="9 10">
    <name type="scientific">Roseburia faecis</name>
    <dbReference type="NCBI Taxonomy" id="301302"/>
    <lineage>
        <taxon>Bacteria</taxon>
        <taxon>Bacillati</taxon>
        <taxon>Bacillota</taxon>
        <taxon>Clostridia</taxon>
        <taxon>Lachnospirales</taxon>
        <taxon>Lachnospiraceae</taxon>
        <taxon>Roseburia</taxon>
    </lineage>
</organism>
<name>A0A844KU37_9FIRM</name>
<dbReference type="InterPro" id="IPR002104">
    <property type="entry name" value="Integrase_catalytic"/>
</dbReference>
<dbReference type="SUPFAM" id="SSF56349">
    <property type="entry name" value="DNA breaking-rejoining enzymes"/>
    <property type="match status" value="1"/>
</dbReference>
<dbReference type="InterPro" id="IPR011010">
    <property type="entry name" value="DNA_brk_join_enz"/>
</dbReference>
<dbReference type="GO" id="GO:0003677">
    <property type="term" value="F:DNA binding"/>
    <property type="evidence" value="ECO:0007669"/>
    <property type="project" value="UniProtKB-UniRule"/>
</dbReference>
<evidence type="ECO:0000256" key="4">
    <source>
        <dbReference type="ARBA" id="ARBA00023125"/>
    </source>
</evidence>
<evidence type="ECO:0000256" key="5">
    <source>
        <dbReference type="ARBA" id="ARBA00023172"/>
    </source>
</evidence>
<dbReference type="InterPro" id="IPR044068">
    <property type="entry name" value="CB"/>
</dbReference>
<evidence type="ECO:0000259" key="8">
    <source>
        <dbReference type="PROSITE" id="PS51900"/>
    </source>
</evidence>
<keyword evidence="3" id="KW-0229">DNA integration</keyword>
<keyword evidence="5" id="KW-0233">DNA recombination</keyword>
<sequence length="336" mass="38082">MMNSLTSNITMFFTNYLPNTVGYSENTIKSYRDTFVLLFLYAEEEHLTKRGKISIELFRKDTIVAFLEWLEIKRGVSVSTRNQRLAALKSFSRYMSLNTVEYLDTFQAVLDIPPKKGSSKTVDYLTVEAITLLLKEPDASSYSGIRDLAILSLLYESGCRVQELIDLKYGDLSLNSPATISVTGKGNKTRIIPISNKVVSILNKYTAIYKISDSTEVLFTNKQAKSLTRSGISYIIKKHSDSARIKNPQIFGMATVHPHVLRHSKAMHLLESGVNLIYIRDFLGHSSVITTEIYAKSNPEIKRKYLENAASNIDISVNKFSEKEKESLLEWLKHNI</sequence>
<evidence type="ECO:0000313" key="9">
    <source>
        <dbReference type="EMBL" id="MTR83313.1"/>
    </source>
</evidence>
<dbReference type="Gene3D" id="1.10.443.10">
    <property type="entry name" value="Intergrase catalytic core"/>
    <property type="match status" value="1"/>
</dbReference>
<keyword evidence="4 6" id="KW-0238">DNA-binding</keyword>
<evidence type="ECO:0000256" key="3">
    <source>
        <dbReference type="ARBA" id="ARBA00022908"/>
    </source>
</evidence>
<comment type="caution">
    <text evidence="9">The sequence shown here is derived from an EMBL/GenBank/DDBJ whole genome shotgun (WGS) entry which is preliminary data.</text>
</comment>
<feature type="domain" description="Tyr recombinase" evidence="7">
    <location>
        <begin position="120"/>
        <end position="307"/>
    </location>
</feature>
<reference evidence="9 10" key="1">
    <citation type="journal article" date="2019" name="Nat. Med.">
        <title>A library of human gut bacterial isolates paired with longitudinal multiomics data enables mechanistic microbiome research.</title>
        <authorList>
            <person name="Poyet M."/>
            <person name="Groussin M."/>
            <person name="Gibbons S.M."/>
            <person name="Avila-Pacheco J."/>
            <person name="Jiang X."/>
            <person name="Kearney S.M."/>
            <person name="Perrotta A.R."/>
            <person name="Berdy B."/>
            <person name="Zhao S."/>
            <person name="Lieberman T.D."/>
            <person name="Swanson P.K."/>
            <person name="Smith M."/>
            <person name="Roesemann S."/>
            <person name="Alexander J.E."/>
            <person name="Rich S.A."/>
            <person name="Livny J."/>
            <person name="Vlamakis H."/>
            <person name="Clish C."/>
            <person name="Bullock K."/>
            <person name="Deik A."/>
            <person name="Scott J."/>
            <person name="Pierce K.A."/>
            <person name="Xavier R.J."/>
            <person name="Alm E.J."/>
        </authorList>
    </citation>
    <scope>NUCLEOTIDE SEQUENCE [LARGE SCALE GENOMIC DNA]</scope>
    <source>
        <strain evidence="9 10">BIOML-A1</strain>
    </source>
</reference>
<evidence type="ECO:0000256" key="6">
    <source>
        <dbReference type="PROSITE-ProRule" id="PRU01248"/>
    </source>
</evidence>
<feature type="domain" description="Core-binding (CB)" evidence="8">
    <location>
        <begin position="3"/>
        <end position="96"/>
    </location>
</feature>
<dbReference type="RefSeq" id="WP_055263937.1">
    <property type="nucleotide sequence ID" value="NZ_CYXV01000015.1"/>
</dbReference>
<accession>A0A844KU37</accession>
<comment type="similarity">
    <text evidence="2">Belongs to the 'phage' integrase family.</text>
</comment>
<dbReference type="InterPro" id="IPR010998">
    <property type="entry name" value="Integrase_recombinase_N"/>
</dbReference>